<dbReference type="EMBL" id="JASCZI010121258">
    <property type="protein sequence ID" value="MED6160870.1"/>
    <property type="molecule type" value="Genomic_DNA"/>
</dbReference>
<dbReference type="Proteomes" id="UP001341840">
    <property type="component" value="Unassembled WGS sequence"/>
</dbReference>
<evidence type="ECO:0000313" key="1">
    <source>
        <dbReference type="EMBL" id="MED6160870.1"/>
    </source>
</evidence>
<name>A0ABU6UJW8_9FABA</name>
<keyword evidence="2" id="KW-1185">Reference proteome</keyword>
<gene>
    <name evidence="1" type="ORF">PIB30_055283</name>
</gene>
<dbReference type="InterPro" id="IPR035969">
    <property type="entry name" value="Rab-GAP_TBC_sf"/>
</dbReference>
<comment type="caution">
    <text evidence="1">The sequence shown here is derived from an EMBL/GenBank/DDBJ whole genome shotgun (WGS) entry which is preliminary data.</text>
</comment>
<evidence type="ECO:0000313" key="2">
    <source>
        <dbReference type="Proteomes" id="UP001341840"/>
    </source>
</evidence>
<reference evidence="1 2" key="1">
    <citation type="journal article" date="2023" name="Plants (Basel)">
        <title>Bridging the Gap: Combining Genomics and Transcriptomics Approaches to Understand Stylosanthes scabra, an Orphan Legume from the Brazilian Caatinga.</title>
        <authorList>
            <person name="Ferreira-Neto J.R.C."/>
            <person name="da Silva M.D."/>
            <person name="Binneck E."/>
            <person name="de Melo N.F."/>
            <person name="da Silva R.H."/>
            <person name="de Melo A.L.T.M."/>
            <person name="Pandolfi V."/>
            <person name="Bustamante F.O."/>
            <person name="Brasileiro-Vidal A.C."/>
            <person name="Benko-Iseppon A.M."/>
        </authorList>
    </citation>
    <scope>NUCLEOTIDE SEQUENCE [LARGE SCALE GENOMIC DNA]</scope>
    <source>
        <tissue evidence="1">Leaves</tissue>
    </source>
</reference>
<dbReference type="SUPFAM" id="SSF47923">
    <property type="entry name" value="Ypt/Rab-GAP domain of gyp1p"/>
    <property type="match status" value="1"/>
</dbReference>
<accession>A0ABU6UJW8</accession>
<proteinExistence type="predicted"/>
<sequence length="142" mass="15668">MTLKSFQINLPADFKIPRRVPPSLSAPSQTELIAVAPTASPSHRCHLLSCAAPEVTFVASHSLSRLTSSHSQKHRRAISRSVVWSPSLSSPRLPTQGIHPSIRGEVWEFQLGCYDPKSTFDEREQLRQLASKCIQLGLSLKG</sequence>
<protein>
    <submittedName>
        <fullName evidence="1">Uncharacterized protein</fullName>
    </submittedName>
</protein>
<organism evidence="1 2">
    <name type="scientific">Stylosanthes scabra</name>
    <dbReference type="NCBI Taxonomy" id="79078"/>
    <lineage>
        <taxon>Eukaryota</taxon>
        <taxon>Viridiplantae</taxon>
        <taxon>Streptophyta</taxon>
        <taxon>Embryophyta</taxon>
        <taxon>Tracheophyta</taxon>
        <taxon>Spermatophyta</taxon>
        <taxon>Magnoliopsida</taxon>
        <taxon>eudicotyledons</taxon>
        <taxon>Gunneridae</taxon>
        <taxon>Pentapetalae</taxon>
        <taxon>rosids</taxon>
        <taxon>fabids</taxon>
        <taxon>Fabales</taxon>
        <taxon>Fabaceae</taxon>
        <taxon>Papilionoideae</taxon>
        <taxon>50 kb inversion clade</taxon>
        <taxon>dalbergioids sensu lato</taxon>
        <taxon>Dalbergieae</taxon>
        <taxon>Pterocarpus clade</taxon>
        <taxon>Stylosanthes</taxon>
    </lineage>
</organism>